<feature type="transmembrane region" description="Helical" evidence="9">
    <location>
        <begin position="158"/>
        <end position="178"/>
    </location>
</feature>
<keyword evidence="5 9" id="KW-0812">Transmembrane</keyword>
<evidence type="ECO:0000256" key="6">
    <source>
        <dbReference type="ARBA" id="ARBA00022989"/>
    </source>
</evidence>
<dbReference type="Gene3D" id="1.20.1740.10">
    <property type="entry name" value="Amino acid/polyamine transporter I"/>
    <property type="match status" value="1"/>
</dbReference>
<keyword evidence="6 9" id="KW-1133">Transmembrane helix</keyword>
<name>A0A516ISY4_9SPHN</name>
<comment type="function">
    <text evidence="8">Major component of the acid-resistance (AR) system allowing enteric pathogens to survive the acidic environment in the stomach. Exchanges extracellular arginine for its intracellular decarboxylation product agmatine (Agm) thereby expelling intracellular protons. Probably undergoes several conformational states in order to translocate the substrate across the membrane; keeps the substrate accessible to only 1 side of the membrane at a time by opening and closing 3 membrane-internal gates.</text>
</comment>
<dbReference type="RefSeq" id="WP_147494462.1">
    <property type="nucleotide sequence ID" value="NZ_CP041659.1"/>
</dbReference>
<dbReference type="Pfam" id="PF13520">
    <property type="entry name" value="AA_permease_2"/>
    <property type="match status" value="1"/>
</dbReference>
<feature type="transmembrane region" description="Helical" evidence="9">
    <location>
        <begin position="261"/>
        <end position="280"/>
    </location>
</feature>
<comment type="subcellular location">
    <subcellularLocation>
        <location evidence="1">Cell membrane</location>
        <topology evidence="1">Multi-pass membrane protein</topology>
    </subcellularLocation>
</comment>
<comment type="similarity">
    <text evidence="2">Belongs to the amino acid-polyamine-organocation (APC) superfamily. Basic amino acid/polyamine antiporter (APA) (TC 2.A.3.2) family.</text>
</comment>
<keyword evidence="11" id="KW-1185">Reference proteome</keyword>
<evidence type="ECO:0000313" key="11">
    <source>
        <dbReference type="Proteomes" id="UP000321857"/>
    </source>
</evidence>
<evidence type="ECO:0000256" key="7">
    <source>
        <dbReference type="ARBA" id="ARBA00023136"/>
    </source>
</evidence>
<evidence type="ECO:0000256" key="4">
    <source>
        <dbReference type="ARBA" id="ARBA00022475"/>
    </source>
</evidence>
<gene>
    <name evidence="10" type="ORF">FMM02_08625</name>
</gene>
<evidence type="ECO:0000313" key="10">
    <source>
        <dbReference type="EMBL" id="QDP20013.1"/>
    </source>
</evidence>
<accession>A0A516ISY4</accession>
<dbReference type="GO" id="GO:0005886">
    <property type="term" value="C:plasma membrane"/>
    <property type="evidence" value="ECO:0007669"/>
    <property type="project" value="UniProtKB-SubCell"/>
</dbReference>
<dbReference type="EMBL" id="CP041659">
    <property type="protein sequence ID" value="QDP20013.1"/>
    <property type="molecule type" value="Genomic_DNA"/>
</dbReference>
<feature type="transmembrane region" description="Helical" evidence="9">
    <location>
        <begin position="369"/>
        <end position="388"/>
    </location>
</feature>
<dbReference type="PANTHER" id="PTHR42770:SF18">
    <property type="entry name" value="ARGININE_AGMATINE ANTIPORTER"/>
    <property type="match status" value="1"/>
</dbReference>
<evidence type="ECO:0000256" key="2">
    <source>
        <dbReference type="ARBA" id="ARBA00008220"/>
    </source>
</evidence>
<evidence type="ECO:0000256" key="8">
    <source>
        <dbReference type="ARBA" id="ARBA00045636"/>
    </source>
</evidence>
<keyword evidence="4" id="KW-1003">Cell membrane</keyword>
<dbReference type="PIRSF" id="PIRSF006060">
    <property type="entry name" value="AA_transporter"/>
    <property type="match status" value="1"/>
</dbReference>
<dbReference type="OrthoDB" id="7065842at2"/>
<dbReference type="InterPro" id="IPR002293">
    <property type="entry name" value="AA/rel_permease1"/>
</dbReference>
<keyword evidence="7 9" id="KW-0472">Membrane</keyword>
<sequence>MLEPDPRSARTRRDIGIWGASFLAVNGMIGAGIFGLPGVLDKAVGSFAPMLLLLAGLGVMLIALCYADLAGRFDSSGGPQRYAGAAFGPFVGFQAGWMLYAARAAALAANAHVLAAYAGAFWAPLAGPLTIILTIGAITLVNVIGVRRAVDTLGGMTMLKLGPLILIAALGLLLGDLPPPVLPQFSTVESVALVALYAFVGFEAATIPAGETENPKRAIPRALLLTVAGVTSLYVLVQLAYSGAAIGDSEAPLADLAARSLGPIGALLLGVTAIVSVLANQLSAVTSISRITSSLADQHLLPSWFGRVSPRYHTPANSILTVGAIGILLSLSGTFVTLAVISTVSRLGVYLACIASVPRLDMIAGRVRWVRGFAVPIAALLLCLWAMAQSRAEEWQAFLAFLGVGTLLYLFARLSGQAAADPVDRH</sequence>
<feature type="transmembrane region" description="Helical" evidence="9">
    <location>
        <begin position="394"/>
        <end position="412"/>
    </location>
</feature>
<dbReference type="GO" id="GO:0022857">
    <property type="term" value="F:transmembrane transporter activity"/>
    <property type="evidence" value="ECO:0007669"/>
    <property type="project" value="InterPro"/>
</dbReference>
<reference evidence="10 11" key="1">
    <citation type="submission" date="2019-07" db="EMBL/GenBank/DDBJ databases">
        <title>Sphingomonas AE3 Genome sequencing and assembly.</title>
        <authorList>
            <person name="Kim H."/>
        </authorList>
    </citation>
    <scope>NUCLEOTIDE SEQUENCE [LARGE SCALE GENOMIC DNA]</scope>
    <source>
        <strain evidence="10 11">AE3</strain>
    </source>
</reference>
<feature type="transmembrane region" description="Helical" evidence="9">
    <location>
        <begin position="121"/>
        <end position="146"/>
    </location>
</feature>
<feature type="transmembrane region" description="Helical" evidence="9">
    <location>
        <begin position="222"/>
        <end position="241"/>
    </location>
</feature>
<feature type="transmembrane region" description="Helical" evidence="9">
    <location>
        <begin position="190"/>
        <end position="210"/>
    </location>
</feature>
<dbReference type="AlphaFoldDB" id="A0A516ISY4"/>
<evidence type="ECO:0000256" key="9">
    <source>
        <dbReference type="SAM" id="Phobius"/>
    </source>
</evidence>
<dbReference type="InterPro" id="IPR050367">
    <property type="entry name" value="APC_superfamily"/>
</dbReference>
<dbReference type="PANTHER" id="PTHR42770">
    <property type="entry name" value="AMINO ACID TRANSPORTER-RELATED"/>
    <property type="match status" value="1"/>
</dbReference>
<dbReference type="KEGG" id="sxa:FMM02_08625"/>
<proteinExistence type="inferred from homology"/>
<feature type="transmembrane region" description="Helical" evidence="9">
    <location>
        <begin position="82"/>
        <end position="101"/>
    </location>
</feature>
<organism evidence="10 11">
    <name type="scientific">Sphingomonas xanthus</name>
    <dbReference type="NCBI Taxonomy" id="2594473"/>
    <lineage>
        <taxon>Bacteria</taxon>
        <taxon>Pseudomonadati</taxon>
        <taxon>Pseudomonadota</taxon>
        <taxon>Alphaproteobacteria</taxon>
        <taxon>Sphingomonadales</taxon>
        <taxon>Sphingomonadaceae</taxon>
        <taxon>Sphingomonas</taxon>
    </lineage>
</organism>
<evidence type="ECO:0000256" key="3">
    <source>
        <dbReference type="ARBA" id="ARBA00021069"/>
    </source>
</evidence>
<feature type="transmembrane region" description="Helical" evidence="9">
    <location>
        <begin position="47"/>
        <end position="70"/>
    </location>
</feature>
<protein>
    <recommendedName>
        <fullName evidence="3">Arginine/agmatine antiporter</fullName>
    </recommendedName>
</protein>
<feature type="transmembrane region" description="Helical" evidence="9">
    <location>
        <begin position="15"/>
        <end position="35"/>
    </location>
</feature>
<dbReference type="Proteomes" id="UP000321857">
    <property type="component" value="Chromosome"/>
</dbReference>
<evidence type="ECO:0000256" key="5">
    <source>
        <dbReference type="ARBA" id="ARBA00022692"/>
    </source>
</evidence>
<evidence type="ECO:0000256" key="1">
    <source>
        <dbReference type="ARBA" id="ARBA00004651"/>
    </source>
</evidence>